<accession>A0A9P4JRT5</accession>
<dbReference type="EMBL" id="ML993910">
    <property type="protein sequence ID" value="KAF2203204.1"/>
    <property type="molecule type" value="Genomic_DNA"/>
</dbReference>
<reference evidence="2" key="1">
    <citation type="journal article" date="2020" name="Stud. Mycol.">
        <title>101 Dothideomycetes genomes: a test case for predicting lifestyles and emergence of pathogens.</title>
        <authorList>
            <person name="Haridas S."/>
            <person name="Albert R."/>
            <person name="Binder M."/>
            <person name="Bloem J."/>
            <person name="Labutti K."/>
            <person name="Salamov A."/>
            <person name="Andreopoulos B."/>
            <person name="Baker S."/>
            <person name="Barry K."/>
            <person name="Bills G."/>
            <person name="Bluhm B."/>
            <person name="Cannon C."/>
            <person name="Castanera R."/>
            <person name="Culley D."/>
            <person name="Daum C."/>
            <person name="Ezra D."/>
            <person name="Gonzalez J."/>
            <person name="Henrissat B."/>
            <person name="Kuo A."/>
            <person name="Liang C."/>
            <person name="Lipzen A."/>
            <person name="Lutzoni F."/>
            <person name="Magnuson J."/>
            <person name="Mondo S."/>
            <person name="Nolan M."/>
            <person name="Ohm R."/>
            <person name="Pangilinan J."/>
            <person name="Park H.-J."/>
            <person name="Ramirez L."/>
            <person name="Alfaro M."/>
            <person name="Sun H."/>
            <person name="Tritt A."/>
            <person name="Yoshinaga Y."/>
            <person name="Zwiers L.-H."/>
            <person name="Turgeon B."/>
            <person name="Goodwin S."/>
            <person name="Spatafora J."/>
            <person name="Crous P."/>
            <person name="Grigoriev I."/>
        </authorList>
    </citation>
    <scope>NUCLEOTIDE SEQUENCE</scope>
    <source>
        <strain evidence="2">ATCC 74209</strain>
    </source>
</reference>
<keyword evidence="1" id="KW-0472">Membrane</keyword>
<name>A0A9P4JRT5_9PLEO</name>
<evidence type="ECO:0000313" key="2">
    <source>
        <dbReference type="EMBL" id="KAF2203204.1"/>
    </source>
</evidence>
<protein>
    <submittedName>
        <fullName evidence="2">Uncharacterized protein</fullName>
    </submittedName>
</protein>
<dbReference type="AlphaFoldDB" id="A0A9P4JRT5"/>
<proteinExistence type="predicted"/>
<evidence type="ECO:0000313" key="3">
    <source>
        <dbReference type="Proteomes" id="UP000799536"/>
    </source>
</evidence>
<comment type="caution">
    <text evidence="2">The sequence shown here is derived from an EMBL/GenBank/DDBJ whole genome shotgun (WGS) entry which is preliminary data.</text>
</comment>
<feature type="non-terminal residue" evidence="2">
    <location>
        <position position="66"/>
    </location>
</feature>
<evidence type="ECO:0000256" key="1">
    <source>
        <dbReference type="SAM" id="Phobius"/>
    </source>
</evidence>
<feature type="transmembrane region" description="Helical" evidence="1">
    <location>
        <begin position="6"/>
        <end position="27"/>
    </location>
</feature>
<keyword evidence="1" id="KW-1133">Transmembrane helix</keyword>
<gene>
    <name evidence="2" type="ORF">GQ43DRAFT_500012</name>
</gene>
<dbReference type="Proteomes" id="UP000799536">
    <property type="component" value="Unassembled WGS sequence"/>
</dbReference>
<organism evidence="2 3">
    <name type="scientific">Delitschia confertaspora ATCC 74209</name>
    <dbReference type="NCBI Taxonomy" id="1513339"/>
    <lineage>
        <taxon>Eukaryota</taxon>
        <taxon>Fungi</taxon>
        <taxon>Dikarya</taxon>
        <taxon>Ascomycota</taxon>
        <taxon>Pezizomycotina</taxon>
        <taxon>Dothideomycetes</taxon>
        <taxon>Pleosporomycetidae</taxon>
        <taxon>Pleosporales</taxon>
        <taxon>Delitschiaceae</taxon>
        <taxon>Delitschia</taxon>
    </lineage>
</organism>
<sequence>MAIDLILRWILLIITRLYLSPLTYFLHTQPTPCSRLMWRCSSLSQLPTQLSCQTTFTGARHYSQSG</sequence>
<keyword evidence="3" id="KW-1185">Reference proteome</keyword>
<keyword evidence="1" id="KW-0812">Transmembrane</keyword>